<keyword evidence="6 16" id="KW-0645">Protease</keyword>
<dbReference type="Gene3D" id="3.90.1310.10">
    <property type="entry name" value="Penicillin-binding protein 2a (Domain 2)"/>
    <property type="match status" value="1"/>
</dbReference>
<dbReference type="PANTHER" id="PTHR30627">
    <property type="entry name" value="PEPTIDOGLYCAN D,D-TRANSPEPTIDASE"/>
    <property type="match status" value="1"/>
</dbReference>
<keyword evidence="10 16" id="KW-0573">Peptidoglycan synthesis</keyword>
<keyword evidence="8 16" id="KW-0378">Hydrolase</keyword>
<evidence type="ECO:0000256" key="11">
    <source>
        <dbReference type="ARBA" id="ARBA00022989"/>
    </source>
</evidence>
<feature type="transmembrane region" description="Helical" evidence="16">
    <location>
        <begin position="21"/>
        <end position="44"/>
    </location>
</feature>
<dbReference type="Proteomes" id="UP001595962">
    <property type="component" value="Unassembled WGS sequence"/>
</dbReference>
<evidence type="ECO:0000313" key="19">
    <source>
        <dbReference type="EMBL" id="MFC4656108.1"/>
    </source>
</evidence>
<dbReference type="Gene3D" id="3.30.450.330">
    <property type="match status" value="1"/>
</dbReference>
<evidence type="ECO:0000256" key="12">
    <source>
        <dbReference type="ARBA" id="ARBA00023136"/>
    </source>
</evidence>
<comment type="catalytic activity">
    <reaction evidence="16">
        <text>Preferential cleavage: (Ac)2-L-Lys-D-Ala-|-D-Ala. Also transpeptidation of peptidyl-alanyl moieties that are N-acyl substituents of D-alanine.</text>
        <dbReference type="EC" id="3.4.16.4"/>
    </reaction>
</comment>
<dbReference type="RefSeq" id="WP_377334876.1">
    <property type="nucleotide sequence ID" value="NZ_JBHSGB010000012.1"/>
</dbReference>
<keyword evidence="2 16" id="KW-1003">Cell membrane</keyword>
<evidence type="ECO:0000256" key="7">
    <source>
        <dbReference type="ARBA" id="ARBA00022692"/>
    </source>
</evidence>
<evidence type="ECO:0000259" key="17">
    <source>
        <dbReference type="Pfam" id="PF00905"/>
    </source>
</evidence>
<accession>A0ABV9JPB3</accession>
<feature type="active site" description="Acyl-ester intermediate" evidence="16">
    <location>
        <position position="311"/>
    </location>
</feature>
<organism evidence="19 20">
    <name type="scientific">Rheinheimera marina</name>
    <dbReference type="NCBI Taxonomy" id="1774958"/>
    <lineage>
        <taxon>Bacteria</taxon>
        <taxon>Pseudomonadati</taxon>
        <taxon>Pseudomonadota</taxon>
        <taxon>Gammaproteobacteria</taxon>
        <taxon>Chromatiales</taxon>
        <taxon>Chromatiaceae</taxon>
        <taxon>Rheinheimera</taxon>
    </lineage>
</organism>
<dbReference type="InterPro" id="IPR005311">
    <property type="entry name" value="PBP_dimer"/>
</dbReference>
<dbReference type="InterPro" id="IPR036138">
    <property type="entry name" value="PBP_dimer_sf"/>
</dbReference>
<keyword evidence="9 16" id="KW-0133">Cell shape</keyword>
<proteinExistence type="inferred from homology"/>
<keyword evidence="4 16" id="KW-0132">Cell division</keyword>
<keyword evidence="7 16" id="KW-0812">Transmembrane</keyword>
<evidence type="ECO:0000256" key="4">
    <source>
        <dbReference type="ARBA" id="ARBA00022618"/>
    </source>
</evidence>
<evidence type="ECO:0000313" key="20">
    <source>
        <dbReference type="Proteomes" id="UP001595962"/>
    </source>
</evidence>
<evidence type="ECO:0000256" key="15">
    <source>
        <dbReference type="ARBA" id="ARBA00023316"/>
    </source>
</evidence>
<evidence type="ECO:0000256" key="1">
    <source>
        <dbReference type="ARBA" id="ARBA00004370"/>
    </source>
</evidence>
<comment type="similarity">
    <text evidence="16">Belongs to the transpeptidase family. FtsI subfamily.</text>
</comment>
<dbReference type="InterPro" id="IPR050515">
    <property type="entry name" value="Beta-lactam/transpept"/>
</dbReference>
<dbReference type="Pfam" id="PF00905">
    <property type="entry name" value="Transpeptidase"/>
    <property type="match status" value="1"/>
</dbReference>
<comment type="function">
    <text evidence="16">Catalyzes cross-linking of the peptidoglycan cell wall at the division septum.</text>
</comment>
<gene>
    <name evidence="16" type="primary">ftsI</name>
    <name evidence="19" type="ORF">ACFO3I_13920</name>
</gene>
<dbReference type="Gene3D" id="1.10.150.770">
    <property type="match status" value="1"/>
</dbReference>
<dbReference type="InterPro" id="IPR037532">
    <property type="entry name" value="FtsI_transpept"/>
</dbReference>
<evidence type="ECO:0000256" key="6">
    <source>
        <dbReference type="ARBA" id="ARBA00022670"/>
    </source>
</evidence>
<keyword evidence="5 16" id="KW-0121">Carboxypeptidase</keyword>
<evidence type="ECO:0000259" key="18">
    <source>
        <dbReference type="Pfam" id="PF03717"/>
    </source>
</evidence>
<evidence type="ECO:0000256" key="14">
    <source>
        <dbReference type="ARBA" id="ARBA00023306"/>
    </source>
</evidence>
<evidence type="ECO:0000256" key="3">
    <source>
        <dbReference type="ARBA" id="ARBA00022519"/>
    </source>
</evidence>
<dbReference type="InterPro" id="IPR001460">
    <property type="entry name" value="PCN-bd_Tpept"/>
</dbReference>
<name>A0ABV9JPB3_9GAMM</name>
<feature type="domain" description="Penicillin-binding protein transpeptidase" evidence="17">
    <location>
        <begin position="264"/>
        <end position="559"/>
    </location>
</feature>
<dbReference type="SUPFAM" id="SSF56601">
    <property type="entry name" value="beta-lactamase/transpeptidase-like"/>
    <property type="match status" value="1"/>
</dbReference>
<protein>
    <recommendedName>
        <fullName evidence="16">Peptidoglycan D,D-transpeptidase FtsI</fullName>
        <ecNumber evidence="16">3.4.16.4</ecNumber>
    </recommendedName>
    <alternativeName>
        <fullName evidence="16">Penicillin-binding protein 3</fullName>
        <shortName evidence="16">PBP-3</shortName>
    </alternativeName>
</protein>
<keyword evidence="20" id="KW-1185">Reference proteome</keyword>
<evidence type="ECO:0000256" key="16">
    <source>
        <dbReference type="HAMAP-Rule" id="MF_02080"/>
    </source>
</evidence>
<feature type="domain" description="Penicillin-binding protein dimerisation" evidence="18">
    <location>
        <begin position="72"/>
        <end position="225"/>
    </location>
</feature>
<keyword evidence="14 16" id="KW-0131">Cell cycle</keyword>
<comment type="caution">
    <text evidence="19">The sequence shown here is derived from an EMBL/GenBank/DDBJ whole genome shotgun (WGS) entry which is preliminary data.</text>
</comment>
<dbReference type="InterPro" id="IPR012338">
    <property type="entry name" value="Beta-lactam/transpept-like"/>
</dbReference>
<evidence type="ECO:0000256" key="8">
    <source>
        <dbReference type="ARBA" id="ARBA00022801"/>
    </source>
</evidence>
<reference evidence="20" key="1">
    <citation type="journal article" date="2019" name="Int. J. Syst. Evol. Microbiol.">
        <title>The Global Catalogue of Microorganisms (GCM) 10K type strain sequencing project: providing services to taxonomists for standard genome sequencing and annotation.</title>
        <authorList>
            <consortium name="The Broad Institute Genomics Platform"/>
            <consortium name="The Broad Institute Genome Sequencing Center for Infectious Disease"/>
            <person name="Wu L."/>
            <person name="Ma J."/>
        </authorList>
    </citation>
    <scope>NUCLEOTIDE SEQUENCE [LARGE SCALE GENOMIC DNA]</scope>
    <source>
        <strain evidence="20">DT28</strain>
    </source>
</reference>
<keyword evidence="11 16" id="KW-1133">Transmembrane helix</keyword>
<dbReference type="EMBL" id="JBHSGB010000012">
    <property type="protein sequence ID" value="MFC4656108.1"/>
    <property type="molecule type" value="Genomic_DNA"/>
</dbReference>
<dbReference type="EC" id="3.4.16.4" evidence="16"/>
<dbReference type="PANTHER" id="PTHR30627:SF1">
    <property type="entry name" value="PEPTIDOGLYCAN D,D-TRANSPEPTIDASE FTSI"/>
    <property type="match status" value="1"/>
</dbReference>
<evidence type="ECO:0000256" key="9">
    <source>
        <dbReference type="ARBA" id="ARBA00022960"/>
    </source>
</evidence>
<dbReference type="HAMAP" id="MF_02080">
    <property type="entry name" value="FtsI_transpept"/>
    <property type="match status" value="1"/>
</dbReference>
<evidence type="ECO:0000256" key="10">
    <source>
        <dbReference type="ARBA" id="ARBA00022984"/>
    </source>
</evidence>
<comment type="pathway">
    <text evidence="16">Cell wall biogenesis; peptidoglycan biosynthesis.</text>
</comment>
<evidence type="ECO:0000256" key="5">
    <source>
        <dbReference type="ARBA" id="ARBA00022645"/>
    </source>
</evidence>
<keyword evidence="15 16" id="KW-0961">Cell wall biogenesis/degradation</keyword>
<keyword evidence="3 16" id="KW-0997">Cell inner membrane</keyword>
<evidence type="ECO:0000256" key="2">
    <source>
        <dbReference type="ARBA" id="ARBA00022475"/>
    </source>
</evidence>
<dbReference type="Pfam" id="PF03717">
    <property type="entry name" value="PBP_dimer"/>
    <property type="match status" value="1"/>
</dbReference>
<dbReference type="Gene3D" id="3.40.710.10">
    <property type="entry name" value="DD-peptidase/beta-lactamase superfamily"/>
    <property type="match status" value="1"/>
</dbReference>
<sequence length="587" mass="63685">MIKKPTKAATPKRQAKKNQQPAVISWRFAFVIVALLGVFSALVIRSAYLQVIEPEMLLEQGDARTLRVKADAAMRGMILDRHGEELAVSVPSQSIWADPQLVLRNKNKIDQRHWHALAEMLRMTPQQLSAKIGSDDNKRFVYLQRQASPATVDYIRQLKIPGIAFKQESRRYYPAGEVTAHLLGFTNVDEQGMEGIERQFNDYLTGTPATKTVRKDAKGREIEVLKQTDGEASKNLQLSIDQRIQAVAYRELKKAVLQYGATSGSVVVVDVHTGEVLAMANAPSYNPNNRKNSDAGRYRNRAITDTYEPGSTIKPLPVLAALENGTATMDTVISTGYGPVRIGGRLVRDIAGYGDLDLTGILRKSSNIGVSRLALDLPVDKFLGMYYKMGIGQETGLGLTGETPGTLREQKRWGEHALATVSFGYSFTVNAVQLVRAYAAIANGGILRPLTIIKQDKVPPGERVLSEQNAENMWTMLEAVVGPGGGGKRAVVPGYRVGGKTGTAKKAGIRGYSDDYIGSFVGIAPISNPRLACIVIINEPSGDYYYGGEVAAPVFGAVMGATLKLLNIAPDANDSRITQVTGGDHAG</sequence>
<evidence type="ECO:0000256" key="13">
    <source>
        <dbReference type="ARBA" id="ARBA00023210"/>
    </source>
</evidence>
<dbReference type="SUPFAM" id="SSF56519">
    <property type="entry name" value="Penicillin binding protein dimerisation domain"/>
    <property type="match status" value="1"/>
</dbReference>
<keyword evidence="13 16" id="KW-0717">Septation</keyword>
<comment type="subcellular location">
    <subcellularLocation>
        <location evidence="16">Cell inner membrane</location>
        <topology evidence="16">Single-pass membrane protein</topology>
    </subcellularLocation>
    <subcellularLocation>
        <location evidence="1">Membrane</location>
    </subcellularLocation>
</comment>
<keyword evidence="12 16" id="KW-0472">Membrane</keyword>